<evidence type="ECO:0000256" key="4">
    <source>
        <dbReference type="ARBA" id="ARBA00022491"/>
    </source>
</evidence>
<dbReference type="PROSITE" id="PS51570">
    <property type="entry name" value="SAM_MT43_SUVAR420_2"/>
    <property type="match status" value="1"/>
</dbReference>
<proteinExistence type="predicted"/>
<name>A0A914H8S6_GLORO</name>
<dbReference type="SUPFAM" id="SSF82199">
    <property type="entry name" value="SET domain"/>
    <property type="match status" value="1"/>
</dbReference>
<evidence type="ECO:0000256" key="12">
    <source>
        <dbReference type="SAM" id="MobiDB-lite"/>
    </source>
</evidence>
<keyword evidence="9" id="KW-0805">Transcription regulation</keyword>
<dbReference type="GO" id="GO:0032259">
    <property type="term" value="P:methylation"/>
    <property type="evidence" value="ECO:0007669"/>
    <property type="project" value="UniProtKB-KW"/>
</dbReference>
<evidence type="ECO:0000256" key="2">
    <source>
        <dbReference type="ARBA" id="ARBA00004286"/>
    </source>
</evidence>
<dbReference type="Proteomes" id="UP000887572">
    <property type="component" value="Unplaced"/>
</dbReference>
<dbReference type="Gene3D" id="2.170.270.10">
    <property type="entry name" value="SET domain"/>
    <property type="match status" value="2"/>
</dbReference>
<feature type="compositionally biased region" description="Basic residues" evidence="12">
    <location>
        <begin position="425"/>
        <end position="435"/>
    </location>
</feature>
<evidence type="ECO:0000313" key="14">
    <source>
        <dbReference type="WBParaSite" id="Gr19_v10_g1526.t1"/>
    </source>
</evidence>
<evidence type="ECO:0000313" key="13">
    <source>
        <dbReference type="Proteomes" id="UP000887572"/>
    </source>
</evidence>
<keyword evidence="6" id="KW-0808">Transferase</keyword>
<sequence>MISCTASSMLQLRPSRCHQMTPKELCENDDLCTAILVDPILGFRTHKMSLSHRPLLEEERKQTVEMLCSFVNGGDANGLMNSLFTLRTVTKFLAGKSDQEVQNFRDHLHRFLMIYSAENKRGGMLIATRNWQKGDTIDNLFGVIGELSKGEEVEILRKDINDFSVMYSTRKKRAQLWLGPGAYINHDCNPNCKDIKAGDEINCYYGHNFFGDENCNCECLTCERRRTGAFNDGCLTANFTQNVVGAENRPRVQFTPKTNVDGDETAESEEAQKYKFRLTDYRMCRAAAEDGAVGNPLAAHLLRRTGSLPPNHSEQNGENDEALKYLRETLKPCRTSKSVSPREFEAVDIKTPLNRSLTMAGRIPIWRKAAEPMAANEPKLSMTLNGQKQMQINAENVRKLYKNVPIPRAAKKNRMTRNDAQSRENHRKKKGKRKGRPEGQNELMADGNSDGTANGVRAEREEWVAMDAEMVAILADSQDCATTIACSDETKVSLLVRVNVRKRGDEVDGKGSKQGGSGRRKPKANGRREVPKQSSDIGILGAEGVVGSSDSDKLDPDDVSNNAPTAMPATVRLSNRKHYKTKFGSSISRQNNDLIPSFDG</sequence>
<dbReference type="InterPro" id="IPR039977">
    <property type="entry name" value="Suv4-20/Set9"/>
</dbReference>
<evidence type="ECO:0000256" key="9">
    <source>
        <dbReference type="ARBA" id="ARBA00023015"/>
    </source>
</evidence>
<dbReference type="InterPro" id="IPR041938">
    <property type="entry name" value="Hist-Lys_N-MTase_N"/>
</dbReference>
<evidence type="ECO:0000256" key="8">
    <source>
        <dbReference type="ARBA" id="ARBA00022853"/>
    </source>
</evidence>
<keyword evidence="5" id="KW-0489">Methyltransferase</keyword>
<organism evidence="13 14">
    <name type="scientific">Globodera rostochiensis</name>
    <name type="common">Golden nematode worm</name>
    <name type="synonym">Heterodera rostochiensis</name>
    <dbReference type="NCBI Taxonomy" id="31243"/>
    <lineage>
        <taxon>Eukaryota</taxon>
        <taxon>Metazoa</taxon>
        <taxon>Ecdysozoa</taxon>
        <taxon>Nematoda</taxon>
        <taxon>Chromadorea</taxon>
        <taxon>Rhabditida</taxon>
        <taxon>Tylenchina</taxon>
        <taxon>Tylenchomorpha</taxon>
        <taxon>Tylenchoidea</taxon>
        <taxon>Heteroderidae</taxon>
        <taxon>Heteroderinae</taxon>
        <taxon>Globodera</taxon>
    </lineage>
</organism>
<keyword evidence="3" id="KW-0158">Chromosome</keyword>
<evidence type="ECO:0000256" key="10">
    <source>
        <dbReference type="ARBA" id="ARBA00023163"/>
    </source>
</evidence>
<dbReference type="AlphaFoldDB" id="A0A914H8S6"/>
<keyword evidence="4" id="KW-0678">Repressor</keyword>
<keyword evidence="8" id="KW-0156">Chromatin regulator</keyword>
<evidence type="ECO:0000256" key="7">
    <source>
        <dbReference type="ARBA" id="ARBA00022691"/>
    </source>
</evidence>
<evidence type="ECO:0000256" key="3">
    <source>
        <dbReference type="ARBA" id="ARBA00022454"/>
    </source>
</evidence>
<keyword evidence="11" id="KW-0539">Nucleus</keyword>
<evidence type="ECO:0000256" key="11">
    <source>
        <dbReference type="ARBA" id="ARBA00023242"/>
    </source>
</evidence>
<dbReference type="Gene3D" id="1.10.10.1700">
    <property type="entry name" value="Histone-lysine N-methyltransferase"/>
    <property type="match status" value="1"/>
</dbReference>
<dbReference type="GO" id="GO:0042799">
    <property type="term" value="F:histone H4K20 methyltransferase activity"/>
    <property type="evidence" value="ECO:0007669"/>
    <property type="project" value="InterPro"/>
</dbReference>
<keyword evidence="13" id="KW-1185">Reference proteome</keyword>
<evidence type="ECO:0000256" key="6">
    <source>
        <dbReference type="ARBA" id="ARBA00022679"/>
    </source>
</evidence>
<dbReference type="InterPro" id="IPR025790">
    <property type="entry name" value="Suv4-20_animal"/>
</dbReference>
<protein>
    <submittedName>
        <fullName evidence="14">[Histone H4]-N-methyl-L-lysine(20) N-methyltransferase</fullName>
    </submittedName>
</protein>
<dbReference type="WBParaSite" id="Gr19_v10_g1526.t1">
    <property type="protein sequence ID" value="Gr19_v10_g1526.t1"/>
    <property type="gene ID" value="Gr19_v10_g1526"/>
</dbReference>
<keyword evidence="10" id="KW-0804">Transcription</keyword>
<evidence type="ECO:0000256" key="1">
    <source>
        <dbReference type="ARBA" id="ARBA00004123"/>
    </source>
</evidence>
<dbReference type="PANTHER" id="PTHR12977">
    <property type="entry name" value="SUPPRESSOR OF VARIEGATION 4-20-RELATED"/>
    <property type="match status" value="1"/>
</dbReference>
<feature type="compositionally biased region" description="Polar residues" evidence="12">
    <location>
        <begin position="583"/>
        <end position="594"/>
    </location>
</feature>
<reference evidence="14" key="1">
    <citation type="submission" date="2022-11" db="UniProtKB">
        <authorList>
            <consortium name="WormBaseParasite"/>
        </authorList>
    </citation>
    <scope>IDENTIFICATION</scope>
</reference>
<dbReference type="InterPro" id="IPR046341">
    <property type="entry name" value="SET_dom_sf"/>
</dbReference>
<dbReference type="GO" id="GO:0005634">
    <property type="term" value="C:nucleus"/>
    <property type="evidence" value="ECO:0007669"/>
    <property type="project" value="UniProtKB-SubCell"/>
</dbReference>
<dbReference type="CDD" id="cd10524">
    <property type="entry name" value="SET_Suv4-20-like"/>
    <property type="match status" value="1"/>
</dbReference>
<accession>A0A914H8S6</accession>
<feature type="region of interest" description="Disordered" evidence="12">
    <location>
        <begin position="403"/>
        <end position="454"/>
    </location>
</feature>
<feature type="region of interest" description="Disordered" evidence="12">
    <location>
        <begin position="504"/>
        <end position="574"/>
    </location>
</feature>
<comment type="subcellular location">
    <subcellularLocation>
        <location evidence="2">Chromosome</location>
    </subcellularLocation>
    <subcellularLocation>
        <location evidence="1">Nucleus</location>
    </subcellularLocation>
</comment>
<dbReference type="PANTHER" id="PTHR12977:SF4">
    <property type="entry name" value="HISTONE-LYSINE N-METHYLTRANSFERASE KMT5B"/>
    <property type="match status" value="1"/>
</dbReference>
<keyword evidence="7" id="KW-0949">S-adenosyl-L-methionine</keyword>
<evidence type="ECO:0000256" key="5">
    <source>
        <dbReference type="ARBA" id="ARBA00022603"/>
    </source>
</evidence>
<dbReference type="GO" id="GO:0005694">
    <property type="term" value="C:chromosome"/>
    <property type="evidence" value="ECO:0007669"/>
    <property type="project" value="UniProtKB-SubCell"/>
</dbReference>
<feature type="region of interest" description="Disordered" evidence="12">
    <location>
        <begin position="581"/>
        <end position="600"/>
    </location>
</feature>